<dbReference type="GO" id="GO:0010028">
    <property type="term" value="P:xanthophyll cycle"/>
    <property type="evidence" value="ECO:0007669"/>
    <property type="project" value="InterPro"/>
</dbReference>
<dbReference type="InterPro" id="IPR044682">
    <property type="entry name" value="VDE"/>
</dbReference>
<dbReference type="OrthoDB" id="10258187at2759"/>
<dbReference type="GO" id="GO:0046422">
    <property type="term" value="F:violaxanthin de-epoxidase activity"/>
    <property type="evidence" value="ECO:0007669"/>
    <property type="project" value="InterPro"/>
</dbReference>
<dbReference type="Proteomes" id="UP000838412">
    <property type="component" value="Chromosome 15"/>
</dbReference>
<name>A0A8J9Z481_BRALA</name>
<evidence type="ECO:0000256" key="1">
    <source>
        <dbReference type="SAM" id="SignalP"/>
    </source>
</evidence>
<dbReference type="Pfam" id="PF07137">
    <property type="entry name" value="VDE"/>
    <property type="match status" value="1"/>
</dbReference>
<organism evidence="3 4">
    <name type="scientific">Branchiostoma lanceolatum</name>
    <name type="common">Common lancelet</name>
    <name type="synonym">Amphioxus lanceolatum</name>
    <dbReference type="NCBI Taxonomy" id="7740"/>
    <lineage>
        <taxon>Eukaryota</taxon>
        <taxon>Metazoa</taxon>
        <taxon>Chordata</taxon>
        <taxon>Cephalochordata</taxon>
        <taxon>Leptocardii</taxon>
        <taxon>Amphioxiformes</taxon>
        <taxon>Branchiostomatidae</taxon>
        <taxon>Branchiostoma</taxon>
    </lineage>
</organism>
<keyword evidence="1" id="KW-0732">Signal</keyword>
<dbReference type="PANTHER" id="PTHR33970">
    <property type="entry name" value="VIOLAXANTHIN DE-EPOXIDASE, CHLOROPLASTIC-RELATED"/>
    <property type="match status" value="1"/>
</dbReference>
<gene>
    <name evidence="3" type="primary">Hypp7811</name>
    <name evidence="3" type="ORF">BLAG_LOCUS8834</name>
</gene>
<feature type="signal peptide" evidence="1">
    <location>
        <begin position="1"/>
        <end position="30"/>
    </location>
</feature>
<dbReference type="PANTHER" id="PTHR33970:SF1">
    <property type="entry name" value="VIOLAXANTHIN DE-EPOXIDASE, CHLOROPLASTIC"/>
    <property type="match status" value="1"/>
</dbReference>
<dbReference type="InterPro" id="IPR010788">
    <property type="entry name" value="VDE_dom"/>
</dbReference>
<keyword evidence="4" id="KW-1185">Reference proteome</keyword>
<sequence length="286" mass="31485">MKDFKMVCPKNMFPLALSLLCVTFSPVVFSQQVDFGCVLKHCSKETIVCVANTTCRDALTCLGGCGSGGNMTCPVGCLFSYGYEDEQFLKLLSCTTVQNKCMSSVPSTFNCTKPQKLAQNFTFDMLKGRWYGVRGRNPPQDCYPCYSYLYVPDTTRPKGDYVMTNTFDFKTLTGETRHIKIEFSEEPTANPAIWKATGSTLGVKGLSEVNEEWRAVALAPDHADGDTLLTYYCGTSMGIGYEGMMLFSRSQTLSSGGYLAAKTAALAHGYDLDKFCSPDQAHCSKR</sequence>
<feature type="chain" id="PRO_5035448144" evidence="1">
    <location>
        <begin position="31"/>
        <end position="286"/>
    </location>
</feature>
<dbReference type="InterPro" id="IPR012674">
    <property type="entry name" value="Calycin"/>
</dbReference>
<evidence type="ECO:0000313" key="3">
    <source>
        <dbReference type="EMBL" id="CAH1247036.1"/>
    </source>
</evidence>
<evidence type="ECO:0000313" key="4">
    <source>
        <dbReference type="Proteomes" id="UP000838412"/>
    </source>
</evidence>
<proteinExistence type="predicted"/>
<protein>
    <submittedName>
        <fullName evidence="3">Hypp7811 protein</fullName>
    </submittedName>
</protein>
<dbReference type="EMBL" id="OV696700">
    <property type="protein sequence ID" value="CAH1247036.1"/>
    <property type="molecule type" value="Genomic_DNA"/>
</dbReference>
<accession>A0A8J9Z481</accession>
<dbReference type="Gene3D" id="2.40.128.20">
    <property type="match status" value="1"/>
</dbReference>
<feature type="domain" description="VDE lipocalin" evidence="2">
    <location>
        <begin position="36"/>
        <end position="279"/>
    </location>
</feature>
<dbReference type="SUPFAM" id="SSF50814">
    <property type="entry name" value="Lipocalins"/>
    <property type="match status" value="1"/>
</dbReference>
<dbReference type="AlphaFoldDB" id="A0A8J9Z481"/>
<reference evidence="3" key="1">
    <citation type="submission" date="2022-01" db="EMBL/GenBank/DDBJ databases">
        <authorList>
            <person name="Braso-Vives M."/>
        </authorList>
    </citation>
    <scope>NUCLEOTIDE SEQUENCE</scope>
</reference>
<evidence type="ECO:0000259" key="2">
    <source>
        <dbReference type="Pfam" id="PF07137"/>
    </source>
</evidence>